<dbReference type="InterPro" id="IPR019681">
    <property type="entry name" value="DUF2530"/>
</dbReference>
<keyword evidence="1" id="KW-1133">Transmembrane helix</keyword>
<keyword evidence="1" id="KW-0472">Membrane</keyword>
<proteinExistence type="predicted"/>
<evidence type="ECO:0000256" key="1">
    <source>
        <dbReference type="SAM" id="Phobius"/>
    </source>
</evidence>
<evidence type="ECO:0000313" key="2">
    <source>
        <dbReference type="EMBL" id="GAA0931233.1"/>
    </source>
</evidence>
<dbReference type="Proteomes" id="UP001499967">
    <property type="component" value="Unassembled WGS sequence"/>
</dbReference>
<gene>
    <name evidence="2" type="ORF">GCM10009559_19160</name>
</gene>
<sequence length="83" mass="8692">MISPPPLSPRLSRPAVVAVVGSVLWLVAAVVLLVAALLGVRPLDIWFTTCLAGVLLGAVGYGIFAWQRAAARRGSRTAQQGLE</sequence>
<accession>A0ABN1PQ36</accession>
<evidence type="ECO:0008006" key="4">
    <source>
        <dbReference type="Google" id="ProtNLM"/>
    </source>
</evidence>
<protein>
    <recommendedName>
        <fullName evidence="4">DUF2530 domain-containing protein</fullName>
    </recommendedName>
</protein>
<dbReference type="Pfam" id="PF10745">
    <property type="entry name" value="DUF2530"/>
    <property type="match status" value="1"/>
</dbReference>
<organism evidence="2 3">
    <name type="scientific">Pseudonocardia zijingensis</name>
    <dbReference type="NCBI Taxonomy" id="153376"/>
    <lineage>
        <taxon>Bacteria</taxon>
        <taxon>Bacillati</taxon>
        <taxon>Actinomycetota</taxon>
        <taxon>Actinomycetes</taxon>
        <taxon>Pseudonocardiales</taxon>
        <taxon>Pseudonocardiaceae</taxon>
        <taxon>Pseudonocardia</taxon>
    </lineage>
</organism>
<dbReference type="EMBL" id="BAAAHP010000054">
    <property type="protein sequence ID" value="GAA0931233.1"/>
    <property type="molecule type" value="Genomic_DNA"/>
</dbReference>
<dbReference type="RefSeq" id="WP_343940924.1">
    <property type="nucleotide sequence ID" value="NZ_BAAAHP010000054.1"/>
</dbReference>
<feature type="transmembrane region" description="Helical" evidence="1">
    <location>
        <begin position="45"/>
        <end position="66"/>
    </location>
</feature>
<reference evidence="2 3" key="1">
    <citation type="journal article" date="2019" name="Int. J. Syst. Evol. Microbiol.">
        <title>The Global Catalogue of Microorganisms (GCM) 10K type strain sequencing project: providing services to taxonomists for standard genome sequencing and annotation.</title>
        <authorList>
            <consortium name="The Broad Institute Genomics Platform"/>
            <consortium name="The Broad Institute Genome Sequencing Center for Infectious Disease"/>
            <person name="Wu L."/>
            <person name="Ma J."/>
        </authorList>
    </citation>
    <scope>NUCLEOTIDE SEQUENCE [LARGE SCALE GENOMIC DNA]</scope>
    <source>
        <strain evidence="2 3">JCM 11117</strain>
    </source>
</reference>
<feature type="transmembrane region" description="Helical" evidence="1">
    <location>
        <begin position="15"/>
        <end position="39"/>
    </location>
</feature>
<evidence type="ECO:0000313" key="3">
    <source>
        <dbReference type="Proteomes" id="UP001499967"/>
    </source>
</evidence>
<name>A0ABN1PQ36_9PSEU</name>
<comment type="caution">
    <text evidence="2">The sequence shown here is derived from an EMBL/GenBank/DDBJ whole genome shotgun (WGS) entry which is preliminary data.</text>
</comment>
<keyword evidence="3" id="KW-1185">Reference proteome</keyword>
<keyword evidence="1" id="KW-0812">Transmembrane</keyword>